<dbReference type="CDD" id="cd12264">
    <property type="entry name" value="RRM_AKAP17A"/>
    <property type="match status" value="1"/>
</dbReference>
<dbReference type="GO" id="GO:0043484">
    <property type="term" value="P:regulation of RNA splicing"/>
    <property type="evidence" value="ECO:0007669"/>
    <property type="project" value="TreeGrafter"/>
</dbReference>
<evidence type="ECO:0000313" key="2">
    <source>
        <dbReference type="Ensembl" id="ENSAPLP00020000709.1"/>
    </source>
</evidence>
<dbReference type="GO" id="GO:0016607">
    <property type="term" value="C:nuclear speck"/>
    <property type="evidence" value="ECO:0007669"/>
    <property type="project" value="TreeGrafter"/>
</dbReference>
<dbReference type="PANTHER" id="PTHR12484:SF2">
    <property type="entry name" value="A-KINASE ANCHOR PROTEIN 17A"/>
    <property type="match status" value="1"/>
</dbReference>
<dbReference type="PANTHER" id="PTHR12484">
    <property type="entry name" value="B-LYMPHOCYTE ANTIGEN-RELATED"/>
    <property type="match status" value="1"/>
</dbReference>
<evidence type="ECO:0000313" key="3">
    <source>
        <dbReference type="Proteomes" id="UP000694400"/>
    </source>
</evidence>
<protein>
    <submittedName>
        <fullName evidence="2">A-kinase anchoring protein 17A</fullName>
    </submittedName>
</protein>
<sequence length="406" mass="47238">MAAATIVHDTSEAVELCAPCGLYLKPITKMTISVALPQLKQPGKSISNWEVMERLKGMVQTHQFSTLRISKSTMDFIRFEGEVENKSLVKSFLACLDGKTIKLSGFSDILKVRAAEYKIDFPTRHDWDSFFRDAKDMNETLPGERPDTIHLEGLPCKWFAAKDSGSEKPSEEVLIKVFRKFGEIRNVDIPMLDPYREEMTGRNFHTFSFGGMKLMFKGDDGKAVACNIKVSFDSTKHLSDASIKKRQLERQKLQELEKQREEQKRKEKEAEEKQKEEERKQRELEEYERERKREEKLRRREQKQKDRELRRNKKQLEKLQAEEQKKLQEKIKLEERKLLLAQRNLQSIRLIAELLSRAKVTSIFISAANEEPNRTKPFTDLGGGGDCCSLNNRFRISLVAIPYFKN</sequence>
<reference evidence="2" key="2">
    <citation type="submission" date="2025-08" db="UniProtKB">
        <authorList>
            <consortium name="Ensembl"/>
        </authorList>
    </citation>
    <scope>IDENTIFICATION</scope>
</reference>
<reference evidence="2" key="1">
    <citation type="submission" date="2019-08" db="EMBL/GenBank/DDBJ databases">
        <title>Three high-quality genomes provides insights into domestication of ducks.</title>
        <authorList>
            <person name="Hou Z.C."/>
            <person name="Zhu F."/>
            <person name="Yin Z.T."/>
            <person name="Zhang F."/>
        </authorList>
    </citation>
    <scope>NUCLEOTIDE SEQUENCE [LARGE SCALE GENOMIC DNA]</scope>
</reference>
<dbReference type="Ensembl" id="ENSAPLT00020000752.1">
    <property type="protein sequence ID" value="ENSAPLP00020000709.1"/>
    <property type="gene ID" value="ENSAPLG00020000536.1"/>
</dbReference>
<reference evidence="2" key="3">
    <citation type="submission" date="2025-09" db="UniProtKB">
        <authorList>
            <consortium name="Ensembl"/>
        </authorList>
    </citation>
    <scope>IDENTIFICATION</scope>
</reference>
<dbReference type="GO" id="GO:0051018">
    <property type="term" value="F:protein kinase A binding"/>
    <property type="evidence" value="ECO:0007669"/>
    <property type="project" value="TreeGrafter"/>
</dbReference>
<dbReference type="InterPro" id="IPR056852">
    <property type="entry name" value="AK17A/B"/>
</dbReference>
<feature type="region of interest" description="Disordered" evidence="1">
    <location>
        <begin position="255"/>
        <end position="312"/>
    </location>
</feature>
<name>A0A8B9QQA6_ANAPL</name>
<dbReference type="AlphaFoldDB" id="A0A8B9QQA6"/>
<dbReference type="Pfam" id="PF25015">
    <property type="entry name" value="RBD_AKAP-17A"/>
    <property type="match status" value="1"/>
</dbReference>
<accession>A0A8B9QQA6</accession>
<proteinExistence type="predicted"/>
<dbReference type="GO" id="GO:0005829">
    <property type="term" value="C:cytosol"/>
    <property type="evidence" value="ECO:0007669"/>
    <property type="project" value="TreeGrafter"/>
</dbReference>
<organism evidence="2 3">
    <name type="scientific">Anas platyrhynchos</name>
    <name type="common">Mallard</name>
    <name type="synonym">Anas boschas</name>
    <dbReference type="NCBI Taxonomy" id="8839"/>
    <lineage>
        <taxon>Eukaryota</taxon>
        <taxon>Metazoa</taxon>
        <taxon>Chordata</taxon>
        <taxon>Craniata</taxon>
        <taxon>Vertebrata</taxon>
        <taxon>Euteleostomi</taxon>
        <taxon>Archelosauria</taxon>
        <taxon>Archosauria</taxon>
        <taxon>Dinosauria</taxon>
        <taxon>Saurischia</taxon>
        <taxon>Theropoda</taxon>
        <taxon>Coelurosauria</taxon>
        <taxon>Aves</taxon>
        <taxon>Neognathae</taxon>
        <taxon>Galloanserae</taxon>
        <taxon>Anseriformes</taxon>
        <taxon>Anatidae</taxon>
        <taxon>Anatinae</taxon>
        <taxon>Anas</taxon>
    </lineage>
</organism>
<dbReference type="GO" id="GO:0003723">
    <property type="term" value="F:RNA binding"/>
    <property type="evidence" value="ECO:0007669"/>
    <property type="project" value="TreeGrafter"/>
</dbReference>
<dbReference type="Proteomes" id="UP000694400">
    <property type="component" value="Chromosome 1"/>
</dbReference>
<evidence type="ECO:0000256" key="1">
    <source>
        <dbReference type="SAM" id="MobiDB-lite"/>
    </source>
</evidence>